<protein>
    <recommendedName>
        <fullName evidence="5">RING-type domain-containing protein</fullName>
    </recommendedName>
</protein>
<dbReference type="GO" id="GO:0008270">
    <property type="term" value="F:zinc ion binding"/>
    <property type="evidence" value="ECO:0007669"/>
    <property type="project" value="UniProtKB-KW"/>
</dbReference>
<organism evidence="6 7">
    <name type="scientific">Nematostella vectensis</name>
    <name type="common">Starlet sea anemone</name>
    <dbReference type="NCBI Taxonomy" id="45351"/>
    <lineage>
        <taxon>Eukaryota</taxon>
        <taxon>Metazoa</taxon>
        <taxon>Cnidaria</taxon>
        <taxon>Anthozoa</taxon>
        <taxon>Hexacorallia</taxon>
        <taxon>Actiniaria</taxon>
        <taxon>Edwardsiidae</taxon>
        <taxon>Nematostella</taxon>
    </lineage>
</organism>
<dbReference type="HOGENOM" id="CLU_3002486_0_0_1"/>
<dbReference type="Pfam" id="PF13920">
    <property type="entry name" value="zf-C3HC4_3"/>
    <property type="match status" value="1"/>
</dbReference>
<gene>
    <name evidence="6" type="ORF">NEMVEDRAFT_v1g97258</name>
</gene>
<evidence type="ECO:0000313" key="6">
    <source>
        <dbReference type="EMBL" id="EDO43695.1"/>
    </source>
</evidence>
<name>A7RXW6_NEMVE</name>
<dbReference type="InterPro" id="IPR013083">
    <property type="entry name" value="Znf_RING/FYVE/PHD"/>
</dbReference>
<dbReference type="FunFam" id="1.10.1170.10:FF:000002">
    <property type="entry name" value="Baculoviral IAP repeat containing 7"/>
    <property type="match status" value="1"/>
</dbReference>
<dbReference type="AlphaFoldDB" id="A7RXW6"/>
<dbReference type="OMA" id="EVNTAFC"/>
<dbReference type="PhylomeDB" id="A7RXW6"/>
<dbReference type="STRING" id="45351.A7RXW6"/>
<dbReference type="PANTHER" id="PTHR14879">
    <property type="entry name" value="CASPASE REGULATOR, RING FINGER DOMAIN-CONTAINING"/>
    <property type="match status" value="1"/>
</dbReference>
<keyword evidence="1" id="KW-0479">Metal-binding</keyword>
<dbReference type="SUPFAM" id="SSF57850">
    <property type="entry name" value="RING/U-box"/>
    <property type="match status" value="1"/>
</dbReference>
<evidence type="ECO:0000313" key="7">
    <source>
        <dbReference type="Proteomes" id="UP000001593"/>
    </source>
</evidence>
<evidence type="ECO:0000256" key="2">
    <source>
        <dbReference type="ARBA" id="ARBA00022771"/>
    </source>
</evidence>
<dbReference type="PROSITE" id="PS50089">
    <property type="entry name" value="ZF_RING_2"/>
    <property type="match status" value="1"/>
</dbReference>
<sequence length="57" mass="6512">MDTSYNDLTCQICMDAEVNTAFCPCGHVYCCQTCASNLYYCPLCKTFITFVQRIHVQ</sequence>
<dbReference type="InterPro" id="IPR001841">
    <property type="entry name" value="Znf_RING"/>
</dbReference>
<feature type="non-terminal residue" evidence="6">
    <location>
        <position position="57"/>
    </location>
</feature>
<dbReference type="Gene3D" id="3.30.40.10">
    <property type="entry name" value="Zinc/RING finger domain, C3HC4 (zinc finger)"/>
    <property type="match status" value="1"/>
</dbReference>
<dbReference type="Proteomes" id="UP000001593">
    <property type="component" value="Unassembled WGS sequence"/>
</dbReference>
<evidence type="ECO:0000256" key="4">
    <source>
        <dbReference type="PROSITE-ProRule" id="PRU00175"/>
    </source>
</evidence>
<reference evidence="6 7" key="1">
    <citation type="journal article" date="2007" name="Science">
        <title>Sea anemone genome reveals ancestral eumetazoan gene repertoire and genomic organization.</title>
        <authorList>
            <person name="Putnam N.H."/>
            <person name="Srivastava M."/>
            <person name="Hellsten U."/>
            <person name="Dirks B."/>
            <person name="Chapman J."/>
            <person name="Salamov A."/>
            <person name="Terry A."/>
            <person name="Shapiro H."/>
            <person name="Lindquist E."/>
            <person name="Kapitonov V.V."/>
            <person name="Jurka J."/>
            <person name="Genikhovich G."/>
            <person name="Grigoriev I.V."/>
            <person name="Lucas S.M."/>
            <person name="Steele R.E."/>
            <person name="Finnerty J.R."/>
            <person name="Technau U."/>
            <person name="Martindale M.Q."/>
            <person name="Rokhsar D.S."/>
        </authorList>
    </citation>
    <scope>NUCLEOTIDE SEQUENCE [LARGE SCALE GENOMIC DNA]</scope>
    <source>
        <strain evidence="7">CH2 X CH6</strain>
    </source>
</reference>
<dbReference type="EMBL" id="DS469551">
    <property type="protein sequence ID" value="EDO43695.1"/>
    <property type="molecule type" value="Genomic_DNA"/>
</dbReference>
<keyword evidence="7" id="KW-1185">Reference proteome</keyword>
<proteinExistence type="predicted"/>
<evidence type="ECO:0000256" key="3">
    <source>
        <dbReference type="ARBA" id="ARBA00022833"/>
    </source>
</evidence>
<evidence type="ECO:0000259" key="5">
    <source>
        <dbReference type="PROSITE" id="PS50089"/>
    </source>
</evidence>
<keyword evidence="3" id="KW-0862">Zinc</keyword>
<evidence type="ECO:0000256" key="1">
    <source>
        <dbReference type="ARBA" id="ARBA00022723"/>
    </source>
</evidence>
<accession>A7RXW6</accession>
<feature type="domain" description="RING-type" evidence="5">
    <location>
        <begin position="10"/>
        <end position="45"/>
    </location>
</feature>
<dbReference type="InterPro" id="IPR051728">
    <property type="entry name" value="RING-FYVE_E3_ubiquitin-ligase"/>
</dbReference>
<dbReference type="PANTHER" id="PTHR14879:SF5">
    <property type="entry name" value="RING-TYPE DOMAIN-CONTAINING PROTEIN"/>
    <property type="match status" value="1"/>
</dbReference>
<keyword evidence="2 4" id="KW-0863">Zinc-finger</keyword>
<dbReference type="InParanoid" id="A7RXW6"/>